<organism evidence="2 3">
    <name type="scientific">Lactarius akahatsu</name>
    <dbReference type="NCBI Taxonomy" id="416441"/>
    <lineage>
        <taxon>Eukaryota</taxon>
        <taxon>Fungi</taxon>
        <taxon>Dikarya</taxon>
        <taxon>Basidiomycota</taxon>
        <taxon>Agaricomycotina</taxon>
        <taxon>Agaricomycetes</taxon>
        <taxon>Russulales</taxon>
        <taxon>Russulaceae</taxon>
        <taxon>Lactarius</taxon>
    </lineage>
</organism>
<feature type="region of interest" description="Disordered" evidence="1">
    <location>
        <begin position="606"/>
        <end position="625"/>
    </location>
</feature>
<dbReference type="Proteomes" id="UP001201163">
    <property type="component" value="Unassembled WGS sequence"/>
</dbReference>
<dbReference type="EMBL" id="JAKELL010000107">
    <property type="protein sequence ID" value="KAH8982032.1"/>
    <property type="molecule type" value="Genomic_DNA"/>
</dbReference>
<comment type="caution">
    <text evidence="2">The sequence shown here is derived from an EMBL/GenBank/DDBJ whole genome shotgun (WGS) entry which is preliminary data.</text>
</comment>
<protein>
    <submittedName>
        <fullName evidence="2">Uncharacterized protein</fullName>
    </submittedName>
</protein>
<dbReference type="AlphaFoldDB" id="A0AAD4Q6D9"/>
<gene>
    <name evidence="2" type="ORF">EDB92DRAFT_1968443</name>
</gene>
<feature type="region of interest" description="Disordered" evidence="1">
    <location>
        <begin position="421"/>
        <end position="495"/>
    </location>
</feature>
<feature type="region of interest" description="Disordered" evidence="1">
    <location>
        <begin position="634"/>
        <end position="728"/>
    </location>
</feature>
<name>A0AAD4Q6D9_9AGAM</name>
<evidence type="ECO:0000313" key="2">
    <source>
        <dbReference type="EMBL" id="KAH8982032.1"/>
    </source>
</evidence>
<keyword evidence="3" id="KW-1185">Reference proteome</keyword>
<accession>A0AAD4Q6D9</accession>
<sequence length="728" mass="79585">MTLPRNRDPVYYDPYILRSHLKNIGRAYREQATTLIEICRLYVDTFPQTYTVNDRLQNIFRLANAALSAAGRAGKGTTAEATDAFSIPGRAPEGHRKQLFDPITALGSASEKDKKSMSTLSRVKSVFKPPIPSGNTKRVNFVVVESLPHVERGVTEEIDNSTTTKEIVWRFSRYPEWRADRIRVTPKAASRQNPHFYLHLSKDATSFHSEFHKDPLKDFAHGLSTGDTIYVLLDKSCRLFLDAAKPHIYGNLWKPHRTVILKDISGDLDSEDIVLRKIGESQNYWHRPSRSSQHLVQSSYSGSDSGIVEQPVGNGRALVDVALRCQNVDLMIRDRSRPEPPADSGWKPLPSLGQIVRVQAPEDQTTPRQPVPPLPRPEYPILNARAPSISGRRQLIRLALLFLERRLGHRWAKRTQPVDSGITLHMEPPVPSADTSIPPSSAPLADPKIPSPPPSRADSGQKPLPSPGQIVRVQAPEDQTTPRQPVPPLPRPEYPILNASAPSISGSTQFTTPAGSFRTAVNTSGASLPRAATPVGKRTQPVDSGIGLHMELPVPSADTSIPPSLAPLADSKVPPLPSPADSGWKPLPSPGHIVRVQATLRQHAPLLPRPEHPIPNTSAPRIGDSTQFATSTESFRAPVNTPGTTSLPRAATPVGTRTQPAVSGIGLHMEPSVPTADTSIPPSSAPLADPQIPSPLPGPGQELPSAPPVPKKEKRKNWFQKHIYDYSR</sequence>
<feature type="compositionally biased region" description="Polar residues" evidence="1">
    <location>
        <begin position="615"/>
        <end position="625"/>
    </location>
</feature>
<evidence type="ECO:0000256" key="1">
    <source>
        <dbReference type="SAM" id="MobiDB-lite"/>
    </source>
</evidence>
<evidence type="ECO:0000313" key="3">
    <source>
        <dbReference type="Proteomes" id="UP001201163"/>
    </source>
</evidence>
<feature type="compositionally biased region" description="Pro residues" evidence="1">
    <location>
        <begin position="484"/>
        <end position="493"/>
    </location>
</feature>
<reference evidence="2" key="1">
    <citation type="submission" date="2022-01" db="EMBL/GenBank/DDBJ databases">
        <title>Comparative genomics reveals a dynamic genome evolution in the ectomycorrhizal milk-cap (Lactarius) mushrooms.</title>
        <authorList>
            <consortium name="DOE Joint Genome Institute"/>
            <person name="Lebreton A."/>
            <person name="Tang N."/>
            <person name="Kuo A."/>
            <person name="LaButti K."/>
            <person name="Drula E."/>
            <person name="Barry K."/>
            <person name="Clum A."/>
            <person name="Lipzen A."/>
            <person name="Mousain D."/>
            <person name="Ng V."/>
            <person name="Wang R."/>
            <person name="Wang X."/>
            <person name="Dai Y."/>
            <person name="Henrissat B."/>
            <person name="Grigoriev I.V."/>
            <person name="Guerin-Laguette A."/>
            <person name="Yu F."/>
            <person name="Martin F.M."/>
        </authorList>
    </citation>
    <scope>NUCLEOTIDE SEQUENCE</scope>
    <source>
        <strain evidence="2">QP</strain>
    </source>
</reference>
<proteinExistence type="predicted"/>